<comment type="caution">
    <text evidence="6">The sequence shown here is derived from an EMBL/GenBank/DDBJ whole genome shotgun (WGS) entry which is preliminary data.</text>
</comment>
<feature type="signal peptide" evidence="3">
    <location>
        <begin position="1"/>
        <end position="32"/>
    </location>
</feature>
<keyword evidence="7" id="KW-1185">Reference proteome</keyword>
<dbReference type="PANTHER" id="PTHR10492:SF57">
    <property type="entry name" value="ATP-DEPENDENT DNA HELICASE"/>
    <property type="match status" value="1"/>
</dbReference>
<keyword evidence="3" id="KW-0732">Signal</keyword>
<keyword evidence="1" id="KW-0347">Helicase</keyword>
<comment type="catalytic activity">
    <reaction evidence="1">
        <text>ATP + H2O = ADP + phosphate + H(+)</text>
        <dbReference type="Rhea" id="RHEA:13065"/>
        <dbReference type="ChEBI" id="CHEBI:15377"/>
        <dbReference type="ChEBI" id="CHEBI:15378"/>
        <dbReference type="ChEBI" id="CHEBI:30616"/>
        <dbReference type="ChEBI" id="CHEBI:43474"/>
        <dbReference type="ChEBI" id="CHEBI:456216"/>
        <dbReference type="EC" id="5.6.2.3"/>
    </reaction>
</comment>
<accession>A0AAV8YCY0</accession>
<gene>
    <name evidence="6" type="ORF">NQ318_007499</name>
</gene>
<dbReference type="GO" id="GO:0005524">
    <property type="term" value="F:ATP binding"/>
    <property type="evidence" value="ECO:0007669"/>
    <property type="project" value="UniProtKB-KW"/>
</dbReference>
<dbReference type="InterPro" id="IPR027417">
    <property type="entry name" value="P-loop_NTPase"/>
</dbReference>
<feature type="region of interest" description="Disordered" evidence="2">
    <location>
        <begin position="1239"/>
        <end position="1275"/>
    </location>
</feature>
<feature type="domain" description="DNA helicase Pif1-like DEAD-box helicase" evidence="4">
    <location>
        <begin position="858"/>
        <end position="948"/>
    </location>
</feature>
<dbReference type="AlphaFoldDB" id="A0AAV8YCY0"/>
<feature type="compositionally biased region" description="Low complexity" evidence="2">
    <location>
        <begin position="1150"/>
        <end position="1161"/>
    </location>
</feature>
<comment type="similarity">
    <text evidence="1">Belongs to the helicase family.</text>
</comment>
<keyword evidence="1" id="KW-0233">DNA recombination</keyword>
<dbReference type="EMBL" id="JAPWTK010000118">
    <property type="protein sequence ID" value="KAJ8949401.1"/>
    <property type="molecule type" value="Genomic_DNA"/>
</dbReference>
<evidence type="ECO:0000313" key="7">
    <source>
        <dbReference type="Proteomes" id="UP001162162"/>
    </source>
</evidence>
<evidence type="ECO:0000259" key="5">
    <source>
        <dbReference type="Pfam" id="PF14214"/>
    </source>
</evidence>
<organism evidence="6 7">
    <name type="scientific">Aromia moschata</name>
    <dbReference type="NCBI Taxonomy" id="1265417"/>
    <lineage>
        <taxon>Eukaryota</taxon>
        <taxon>Metazoa</taxon>
        <taxon>Ecdysozoa</taxon>
        <taxon>Arthropoda</taxon>
        <taxon>Hexapoda</taxon>
        <taxon>Insecta</taxon>
        <taxon>Pterygota</taxon>
        <taxon>Neoptera</taxon>
        <taxon>Endopterygota</taxon>
        <taxon>Coleoptera</taxon>
        <taxon>Polyphaga</taxon>
        <taxon>Cucujiformia</taxon>
        <taxon>Chrysomeloidea</taxon>
        <taxon>Cerambycidae</taxon>
        <taxon>Cerambycinae</taxon>
        <taxon>Callichromatini</taxon>
        <taxon>Aromia</taxon>
    </lineage>
</organism>
<feature type="chain" id="PRO_5043541254" description="ATP-dependent DNA helicase" evidence="3">
    <location>
        <begin position="33"/>
        <end position="1275"/>
    </location>
</feature>
<dbReference type="Proteomes" id="UP001162162">
    <property type="component" value="Unassembled WGS sequence"/>
</dbReference>
<comment type="cofactor">
    <cofactor evidence="1">
        <name>Mg(2+)</name>
        <dbReference type="ChEBI" id="CHEBI:18420"/>
    </cofactor>
</comment>
<dbReference type="GO" id="GO:0006310">
    <property type="term" value="P:DNA recombination"/>
    <property type="evidence" value="ECO:0007669"/>
    <property type="project" value="UniProtKB-KW"/>
</dbReference>
<feature type="domain" description="Helitron helicase-like" evidence="5">
    <location>
        <begin position="276"/>
        <end position="449"/>
    </location>
</feature>
<protein>
    <recommendedName>
        <fullName evidence="1">ATP-dependent DNA helicase</fullName>
        <ecNumber evidence="1">5.6.2.3</ecNumber>
    </recommendedName>
</protein>
<sequence length="1275" mass="142463">MENGASHMSSNISAGVMAPTLWVTLLFGGLSSSPSAIGEGGPTTTVQPPEFRRLYGRRLFAMATFKTSAPRRVMRGQGHQHFTVCGQIYHHTVGVPDSQELRQPVLSHFYFLDAGEVMQRRNDIVGDRFAGRHEDTLRAIEAGLREHNRFIRAFRTMGEVLEEQRALLGARAVRDIIIAFTRGGNMNDQRRQHGLPESRSEIAAVFYGMEPPFAVDLKLYPRRVGDGDEERETRHELKNLNPMADPMVYPLLFPYGEDGYSTGLRHNGHKITIREFYRYRIQCRDDFSLLHNGGKLFQQYLVEAWVRKFRLAARRVLDRVRAAAVAAGENVAPDAGRVGRAIVLPTAFYGSARNMHRQYLDAMTVTMRHGKPDLFITFTCNPNWPEIKDNLGYKQKYENRPELVCRVFHAKFLEFLDDIVHKQIYGRVKNYHYVVEFQQRGFPHVHLVVTLVQEDRLDTPERGDGAPRRRVFEIDEIANYLDCRYVGSMEAAWRLLEFKMHDRSHAVMVLPVHLPGEGTVVYEQDGEIEDLMGRLGKQSKLEAWFDLNKDDAAARRLRYSDIPEHYTWDNRNAVWVARRQVSKMLGSTSYEDLKTFGGVAYGTFREACGARNLLENADEYDQCMAEAARTKFPRQLRRLFALILTVLDEERLIEAPLRMIEDFLRRGVRRARAVRLAIAEIDAVLARNRPALNCAALGITVEDEDLADGGEDDRPFGVGDGGADAGGEAFPAGAGGGDARDEDDIVIGDAYDPASLNRQQKGHFLRVIRAVCASVGRAVPDDLNDVLGRDVVGAVGAGADDRVFYIDGPGGTGKTYLYNTIINYVVTKLHLGILPLNLSAETTAGWHLESEESIRFRDSVALIVWDEAPMTHRLAVEAVDRYLREMMNDRWTVMGGKVALFGGDFRQVLPVVPRGHRASIIDASLKMSYVWNDFVKLRLIENMRAARAVARDEGGRVAEGGRNAAPGDDDAGWFEELGGRTFGEWLLAVGEDRPSDELVEIPRRLGFVFEGDFVGRDIGERAVLCPTNAMVDAVNGHILGHLEGESVTYVSVDKCKSNEGDQLVVREEDLNSMNIPGLPPHERECNGTRMRVVQLSVHLIEEESRFTENVVYRSLLERDAVPREGRRGDDDDDNAAGRRRGGGGVGDGPGPSASPSVPLSGGEPGFQEIEDVETDDFLIWAIATPPETADVDAMGVGTIVEVRFTPTHDDEYVDPYVDGAGVDQRVDFVPYRSPEGLGNRVSVLDRPGTSGVGSRNVPERRWRRIRHDSSSSSSS</sequence>
<dbReference type="GO" id="GO:0006281">
    <property type="term" value="P:DNA repair"/>
    <property type="evidence" value="ECO:0007669"/>
    <property type="project" value="UniProtKB-KW"/>
</dbReference>
<keyword evidence="1" id="KW-0234">DNA repair</keyword>
<dbReference type="Pfam" id="PF14214">
    <property type="entry name" value="Helitron_like_N"/>
    <property type="match status" value="1"/>
</dbReference>
<reference evidence="6" key="1">
    <citation type="journal article" date="2023" name="Insect Mol. Biol.">
        <title>Genome sequencing provides insights into the evolution of gene families encoding plant cell wall-degrading enzymes in longhorned beetles.</title>
        <authorList>
            <person name="Shin N.R."/>
            <person name="Okamura Y."/>
            <person name="Kirsch R."/>
            <person name="Pauchet Y."/>
        </authorList>
    </citation>
    <scope>NUCLEOTIDE SEQUENCE</scope>
    <source>
        <strain evidence="6">AMC_N1</strain>
    </source>
</reference>
<dbReference type="GO" id="GO:0016787">
    <property type="term" value="F:hydrolase activity"/>
    <property type="evidence" value="ECO:0007669"/>
    <property type="project" value="UniProtKB-KW"/>
</dbReference>
<evidence type="ECO:0000256" key="2">
    <source>
        <dbReference type="SAM" id="MobiDB-lite"/>
    </source>
</evidence>
<dbReference type="InterPro" id="IPR025476">
    <property type="entry name" value="Helitron_helicase-like"/>
</dbReference>
<name>A0AAV8YCY0_9CUCU</name>
<dbReference type="PANTHER" id="PTHR10492">
    <property type="match status" value="1"/>
</dbReference>
<dbReference type="GO" id="GO:0000723">
    <property type="term" value="P:telomere maintenance"/>
    <property type="evidence" value="ECO:0007669"/>
    <property type="project" value="InterPro"/>
</dbReference>
<evidence type="ECO:0000256" key="1">
    <source>
        <dbReference type="RuleBase" id="RU363044"/>
    </source>
</evidence>
<dbReference type="EC" id="5.6.2.3" evidence="1"/>
<keyword evidence="1" id="KW-0378">Hydrolase</keyword>
<keyword evidence="1" id="KW-0227">DNA damage</keyword>
<dbReference type="SUPFAM" id="SSF52540">
    <property type="entry name" value="P-loop containing nucleoside triphosphate hydrolases"/>
    <property type="match status" value="2"/>
</dbReference>
<evidence type="ECO:0000313" key="6">
    <source>
        <dbReference type="EMBL" id="KAJ8949401.1"/>
    </source>
</evidence>
<dbReference type="Pfam" id="PF05970">
    <property type="entry name" value="PIF1"/>
    <property type="match status" value="1"/>
</dbReference>
<proteinExistence type="inferred from homology"/>
<evidence type="ECO:0000256" key="3">
    <source>
        <dbReference type="SAM" id="SignalP"/>
    </source>
</evidence>
<feature type="region of interest" description="Disordered" evidence="2">
    <location>
        <begin position="1122"/>
        <end position="1167"/>
    </location>
</feature>
<dbReference type="GO" id="GO:0043139">
    <property type="term" value="F:5'-3' DNA helicase activity"/>
    <property type="evidence" value="ECO:0007669"/>
    <property type="project" value="UniProtKB-EC"/>
</dbReference>
<keyword evidence="1" id="KW-0547">Nucleotide-binding</keyword>
<keyword evidence="1" id="KW-0067">ATP-binding</keyword>
<dbReference type="Gene3D" id="3.40.50.300">
    <property type="entry name" value="P-loop containing nucleotide triphosphate hydrolases"/>
    <property type="match status" value="1"/>
</dbReference>
<dbReference type="InterPro" id="IPR010285">
    <property type="entry name" value="DNA_helicase_pif1-like_DEAD"/>
</dbReference>
<evidence type="ECO:0000259" key="4">
    <source>
        <dbReference type="Pfam" id="PF05970"/>
    </source>
</evidence>